<proteinExistence type="predicted"/>
<comment type="caution">
    <text evidence="1">The sequence shown here is derived from an EMBL/GenBank/DDBJ whole genome shotgun (WGS) entry which is preliminary data.</text>
</comment>
<evidence type="ECO:0000313" key="2">
    <source>
        <dbReference type="Proteomes" id="UP000644610"/>
    </source>
</evidence>
<dbReference type="AlphaFoldDB" id="A0A8J3UMR6"/>
<protein>
    <submittedName>
        <fullName evidence="1">Uncharacterized protein</fullName>
    </submittedName>
</protein>
<accession>A0A8J3UMR6</accession>
<reference evidence="1" key="1">
    <citation type="submission" date="2021-01" db="EMBL/GenBank/DDBJ databases">
        <title>Whole genome shotgun sequence of Planotetraspora silvatica NBRC 100141.</title>
        <authorList>
            <person name="Komaki H."/>
            <person name="Tamura T."/>
        </authorList>
    </citation>
    <scope>NUCLEOTIDE SEQUENCE</scope>
    <source>
        <strain evidence="1">NBRC 100141</strain>
    </source>
</reference>
<evidence type="ECO:0000313" key="1">
    <source>
        <dbReference type="EMBL" id="GII45104.1"/>
    </source>
</evidence>
<sequence>MLCGALAGLAAARGEAAHRAAQSNGWPFKGLPAPLEQQLSLRDAWDRWQAVIDSLQEFEDLLAIDPDSDT</sequence>
<dbReference type="Proteomes" id="UP000644610">
    <property type="component" value="Unassembled WGS sequence"/>
</dbReference>
<organism evidence="1 2">
    <name type="scientific">Planotetraspora silvatica</name>
    <dbReference type="NCBI Taxonomy" id="234614"/>
    <lineage>
        <taxon>Bacteria</taxon>
        <taxon>Bacillati</taxon>
        <taxon>Actinomycetota</taxon>
        <taxon>Actinomycetes</taxon>
        <taxon>Streptosporangiales</taxon>
        <taxon>Streptosporangiaceae</taxon>
        <taxon>Planotetraspora</taxon>
    </lineage>
</organism>
<name>A0A8J3UMR6_9ACTN</name>
<keyword evidence="2" id="KW-1185">Reference proteome</keyword>
<gene>
    <name evidence="1" type="ORF">Psi02_15280</name>
</gene>
<dbReference type="EMBL" id="BOOQ01000008">
    <property type="protein sequence ID" value="GII45104.1"/>
    <property type="molecule type" value="Genomic_DNA"/>
</dbReference>